<proteinExistence type="predicted"/>
<dbReference type="Ensembl" id="ENSNPET00000002813.1">
    <property type="protein sequence ID" value="ENSNPEP00000002759.1"/>
    <property type="gene ID" value="ENSNPEG00000002132.1"/>
</dbReference>
<evidence type="ECO:0000256" key="1">
    <source>
        <dbReference type="SAM" id="MobiDB-lite"/>
    </source>
</evidence>
<reference evidence="2" key="2">
    <citation type="submission" date="2025-09" db="UniProtKB">
        <authorList>
            <consortium name="Ensembl"/>
        </authorList>
    </citation>
    <scope>IDENTIFICATION</scope>
</reference>
<dbReference type="Proteomes" id="UP000694420">
    <property type="component" value="Unplaced"/>
</dbReference>
<name>A0A8C6YRN0_NOTPE</name>
<organism evidence="2 3">
    <name type="scientific">Nothoprocta perdicaria</name>
    <name type="common">Chilean tinamou</name>
    <name type="synonym">Crypturus perdicarius</name>
    <dbReference type="NCBI Taxonomy" id="30464"/>
    <lineage>
        <taxon>Eukaryota</taxon>
        <taxon>Metazoa</taxon>
        <taxon>Chordata</taxon>
        <taxon>Craniata</taxon>
        <taxon>Vertebrata</taxon>
        <taxon>Euteleostomi</taxon>
        <taxon>Archelosauria</taxon>
        <taxon>Archosauria</taxon>
        <taxon>Dinosauria</taxon>
        <taxon>Saurischia</taxon>
        <taxon>Theropoda</taxon>
        <taxon>Coelurosauria</taxon>
        <taxon>Aves</taxon>
        <taxon>Palaeognathae</taxon>
        <taxon>Tinamiformes</taxon>
        <taxon>Tinamidae</taxon>
        <taxon>Nothoprocta</taxon>
    </lineage>
</organism>
<accession>A0A8C6YRN0</accession>
<feature type="region of interest" description="Disordered" evidence="1">
    <location>
        <begin position="37"/>
        <end position="59"/>
    </location>
</feature>
<evidence type="ECO:0000313" key="2">
    <source>
        <dbReference type="Ensembl" id="ENSNPEP00000002759.1"/>
    </source>
</evidence>
<reference evidence="2" key="1">
    <citation type="submission" date="2025-08" db="UniProtKB">
        <authorList>
            <consortium name="Ensembl"/>
        </authorList>
    </citation>
    <scope>IDENTIFICATION</scope>
</reference>
<evidence type="ECO:0000313" key="3">
    <source>
        <dbReference type="Proteomes" id="UP000694420"/>
    </source>
</evidence>
<sequence length="59" mass="6962">DINISEIRSSGHWRMGSKPPWLRDVYQPLDSQRKRSLAQKLLDDESSDEEEIFNKAEMK</sequence>
<dbReference type="AlphaFoldDB" id="A0A8C6YRN0"/>
<protein>
    <submittedName>
        <fullName evidence="2">Uncharacterized protein</fullName>
    </submittedName>
</protein>
<keyword evidence="3" id="KW-1185">Reference proteome</keyword>